<protein>
    <recommendedName>
        <fullName evidence="3">Initiator Rep protein domain-containing protein</fullName>
    </recommendedName>
</protein>
<dbReference type="Proteomes" id="UP001470230">
    <property type="component" value="Unassembled WGS sequence"/>
</dbReference>
<dbReference type="EMBL" id="JAPFFF010000103">
    <property type="protein sequence ID" value="KAK8835466.1"/>
    <property type="molecule type" value="Genomic_DNA"/>
</dbReference>
<evidence type="ECO:0000313" key="2">
    <source>
        <dbReference type="Proteomes" id="UP001470230"/>
    </source>
</evidence>
<comment type="caution">
    <text evidence="1">The sequence shown here is derived from an EMBL/GenBank/DDBJ whole genome shotgun (WGS) entry which is preliminary data.</text>
</comment>
<keyword evidence="2" id="KW-1185">Reference proteome</keyword>
<proteinExistence type="predicted"/>
<accession>A0ABR2GNM8</accession>
<gene>
    <name evidence="1" type="ORF">M9Y10_004570</name>
</gene>
<reference evidence="1 2" key="1">
    <citation type="submission" date="2024-04" db="EMBL/GenBank/DDBJ databases">
        <title>Tritrichomonas musculus Genome.</title>
        <authorList>
            <person name="Alves-Ferreira E."/>
            <person name="Grigg M."/>
            <person name="Lorenzi H."/>
            <person name="Galac M."/>
        </authorList>
    </citation>
    <scope>NUCLEOTIDE SEQUENCE [LARGE SCALE GENOMIC DNA]</scope>
    <source>
        <strain evidence="1 2">EAF2021</strain>
    </source>
</reference>
<organism evidence="1 2">
    <name type="scientific">Tritrichomonas musculus</name>
    <dbReference type="NCBI Taxonomy" id="1915356"/>
    <lineage>
        <taxon>Eukaryota</taxon>
        <taxon>Metamonada</taxon>
        <taxon>Parabasalia</taxon>
        <taxon>Tritrichomonadida</taxon>
        <taxon>Tritrichomonadidae</taxon>
        <taxon>Tritrichomonas</taxon>
    </lineage>
</organism>
<evidence type="ECO:0000313" key="1">
    <source>
        <dbReference type="EMBL" id="KAK8835466.1"/>
    </source>
</evidence>
<name>A0ABR2GNM8_9EUKA</name>
<evidence type="ECO:0008006" key="3">
    <source>
        <dbReference type="Google" id="ProtNLM"/>
    </source>
</evidence>
<sequence length="104" mass="12472">MFSPEDYRKNEKREIYEPILLYTESFLYLPIEARLLFLYLYVKCDKQGLVISPKATARAAKIDEKFVDLLIKKKCLLQGDYDEYYIPNIFVNYSENDPWGWDKN</sequence>